<dbReference type="Pfam" id="PF02954">
    <property type="entry name" value="HTH_8"/>
    <property type="match status" value="1"/>
</dbReference>
<dbReference type="Gene3D" id="1.10.10.60">
    <property type="entry name" value="Homeodomain-like"/>
    <property type="match status" value="1"/>
</dbReference>
<dbReference type="Pfam" id="PF00158">
    <property type="entry name" value="Sigma54_activat"/>
    <property type="match status" value="1"/>
</dbReference>
<dbReference type="SMART" id="SM00448">
    <property type="entry name" value="REC"/>
    <property type="match status" value="1"/>
</dbReference>
<dbReference type="InterPro" id="IPR002197">
    <property type="entry name" value="HTH_Fis"/>
</dbReference>
<dbReference type="InterPro" id="IPR025662">
    <property type="entry name" value="Sigma_54_int_dom_ATP-bd_1"/>
</dbReference>
<reference evidence="10" key="1">
    <citation type="submission" date="2016-10" db="EMBL/GenBank/DDBJ databases">
        <authorList>
            <person name="Varghese N."/>
            <person name="Submissions S."/>
        </authorList>
    </citation>
    <scope>NUCLEOTIDE SEQUENCE [LARGE SCALE GENOMIC DNA]</scope>
    <source>
        <strain evidence="10">DSM 17724</strain>
    </source>
</reference>
<dbReference type="InterPro" id="IPR011006">
    <property type="entry name" value="CheY-like_superfamily"/>
</dbReference>
<dbReference type="PROSITE" id="PS50045">
    <property type="entry name" value="SIGMA54_INTERACT_4"/>
    <property type="match status" value="1"/>
</dbReference>
<protein>
    <submittedName>
        <fullName evidence="9">Transcriptional regulator containing GAF, AAA-type ATPase, and DNA-binding Fis domains</fullName>
    </submittedName>
</protein>
<dbReference type="GO" id="GO:0005524">
    <property type="term" value="F:ATP binding"/>
    <property type="evidence" value="ECO:0007669"/>
    <property type="project" value="UniProtKB-KW"/>
</dbReference>
<keyword evidence="4 9" id="KW-0238">DNA-binding</keyword>
<evidence type="ECO:0000256" key="2">
    <source>
        <dbReference type="ARBA" id="ARBA00022840"/>
    </source>
</evidence>
<dbReference type="InterPro" id="IPR001789">
    <property type="entry name" value="Sig_transdc_resp-reg_receiver"/>
</dbReference>
<dbReference type="Gene3D" id="3.40.50.300">
    <property type="entry name" value="P-loop containing nucleotide triphosphate hydrolases"/>
    <property type="match status" value="1"/>
</dbReference>
<dbReference type="PROSITE" id="PS00688">
    <property type="entry name" value="SIGMA54_INTERACT_3"/>
    <property type="match status" value="1"/>
</dbReference>
<dbReference type="InterPro" id="IPR058031">
    <property type="entry name" value="AAA_lid_NorR"/>
</dbReference>
<dbReference type="PROSITE" id="PS00675">
    <property type="entry name" value="SIGMA54_INTERACT_1"/>
    <property type="match status" value="1"/>
</dbReference>
<dbReference type="GO" id="GO:0000160">
    <property type="term" value="P:phosphorelay signal transduction system"/>
    <property type="evidence" value="ECO:0007669"/>
    <property type="project" value="InterPro"/>
</dbReference>
<dbReference type="Pfam" id="PF00072">
    <property type="entry name" value="Response_reg"/>
    <property type="match status" value="1"/>
</dbReference>
<dbReference type="CDD" id="cd17534">
    <property type="entry name" value="REC_DC-like"/>
    <property type="match status" value="1"/>
</dbReference>
<dbReference type="PANTHER" id="PTHR32071:SF57">
    <property type="entry name" value="C4-DICARBOXYLATE TRANSPORT TRANSCRIPTIONAL REGULATORY PROTEIN DCTD"/>
    <property type="match status" value="1"/>
</dbReference>
<keyword evidence="2" id="KW-0067">ATP-binding</keyword>
<evidence type="ECO:0000259" key="8">
    <source>
        <dbReference type="PROSITE" id="PS50110"/>
    </source>
</evidence>
<dbReference type="PRINTS" id="PR01590">
    <property type="entry name" value="HTHFIS"/>
</dbReference>
<evidence type="ECO:0000256" key="4">
    <source>
        <dbReference type="ARBA" id="ARBA00023125"/>
    </source>
</evidence>
<dbReference type="SMART" id="SM00382">
    <property type="entry name" value="AAA"/>
    <property type="match status" value="1"/>
</dbReference>
<dbReference type="GO" id="GO:0043565">
    <property type="term" value="F:sequence-specific DNA binding"/>
    <property type="evidence" value="ECO:0007669"/>
    <property type="project" value="InterPro"/>
</dbReference>
<dbReference type="InterPro" id="IPR009057">
    <property type="entry name" value="Homeodomain-like_sf"/>
</dbReference>
<evidence type="ECO:0000313" key="9">
    <source>
        <dbReference type="EMBL" id="SEW33468.1"/>
    </source>
</evidence>
<dbReference type="CDD" id="cd00009">
    <property type="entry name" value="AAA"/>
    <property type="match status" value="1"/>
</dbReference>
<dbReference type="Gene3D" id="3.40.50.2300">
    <property type="match status" value="1"/>
</dbReference>
<keyword evidence="6" id="KW-0597">Phosphoprotein</keyword>
<evidence type="ECO:0000256" key="6">
    <source>
        <dbReference type="PROSITE-ProRule" id="PRU00169"/>
    </source>
</evidence>
<dbReference type="SUPFAM" id="SSF52540">
    <property type="entry name" value="P-loop containing nucleoside triphosphate hydrolases"/>
    <property type="match status" value="1"/>
</dbReference>
<dbReference type="FunFam" id="3.40.50.300:FF:000006">
    <property type="entry name" value="DNA-binding transcriptional regulator NtrC"/>
    <property type="match status" value="1"/>
</dbReference>
<accession>A0A1I0R1H1</accession>
<evidence type="ECO:0000259" key="7">
    <source>
        <dbReference type="PROSITE" id="PS50045"/>
    </source>
</evidence>
<dbReference type="Gene3D" id="1.10.8.60">
    <property type="match status" value="1"/>
</dbReference>
<keyword evidence="3" id="KW-0805">Transcription regulation</keyword>
<dbReference type="PROSITE" id="PS50110">
    <property type="entry name" value="RESPONSE_REGULATORY"/>
    <property type="match status" value="1"/>
</dbReference>
<dbReference type="SUPFAM" id="SSF46689">
    <property type="entry name" value="Homeodomain-like"/>
    <property type="match status" value="1"/>
</dbReference>
<gene>
    <name evidence="9" type="ORF">SAMN05421841_2408</name>
</gene>
<keyword evidence="10" id="KW-1185">Reference proteome</keyword>
<keyword evidence="1" id="KW-0547">Nucleotide-binding</keyword>
<dbReference type="SUPFAM" id="SSF52172">
    <property type="entry name" value="CheY-like"/>
    <property type="match status" value="1"/>
</dbReference>
<sequence length="647" mass="73747">MSLKVLIVEDQFIEANNLQIIIERVGYQVIGLARSVEEALAIIEKEQPDLALVDIKLQDSVSGIALAPTLNAINIPFIYISANCNHDVIMQAKGTQPYGFIVKPFREKDLLITLEIAMFRHENSLETAVKKEEQLRLNLLKVIDIKDTLSDKMLAIVKSLQTFISFDYLLTKSIPLSTSANFISYLRIGFDEYQFIGTKEFEIITNHTLTDVTKSKIFNEKSTENIIFVEDNFEKMLLKNPDQKLLADKFNLQSLMVLPLALSDNNIFYLFFYSRKCDAYNSSQIKLLQRLSNPLIAVIENLVKSNQSDDKQNVMLNESRGIKKVNAQEPDFFKQIIGKSHLLLNVFDNISHVAPVDTSVLILGESGTGKERMARCIHELSKRKSQPFVKINCAALPFNLFESELFGHEKGSFTGAIERRVGKFELANKGTIFLDEIGDMPPELQSKLLRVLQEKEIDRIGGRDPIKVDVRVLAATNRELEKEVAAGRFRLDLFYRLNVFPVTLPPLRDRKDDIPLLIDHFISIYSKKANKRIKGISKKGLNEALNYHWPGNIRELENLVERAILLSREEILMRLQIPDNISHQYMIFEESKEFKSIDENERDHILQALEKCRGKVWGANGAAELLGIPPTTLHSKMKKFGIKRSPS</sequence>
<dbReference type="STRING" id="356305.SAMN05421841_2408"/>
<dbReference type="PANTHER" id="PTHR32071">
    <property type="entry name" value="TRANSCRIPTIONAL REGULATORY PROTEIN"/>
    <property type="match status" value="1"/>
</dbReference>
<keyword evidence="5" id="KW-0804">Transcription</keyword>
<evidence type="ECO:0000256" key="1">
    <source>
        <dbReference type="ARBA" id="ARBA00022741"/>
    </source>
</evidence>
<dbReference type="InterPro" id="IPR002078">
    <property type="entry name" value="Sigma_54_int"/>
</dbReference>
<name>A0A1I0R1H1_9FLAO</name>
<dbReference type="Gene3D" id="3.30.450.40">
    <property type="match status" value="1"/>
</dbReference>
<dbReference type="Proteomes" id="UP000199469">
    <property type="component" value="Unassembled WGS sequence"/>
</dbReference>
<dbReference type="Pfam" id="PF25601">
    <property type="entry name" value="AAA_lid_14"/>
    <property type="match status" value="1"/>
</dbReference>
<dbReference type="InterPro" id="IPR025943">
    <property type="entry name" value="Sigma_54_int_dom_ATP-bd_2"/>
</dbReference>
<evidence type="ECO:0000256" key="3">
    <source>
        <dbReference type="ARBA" id="ARBA00023015"/>
    </source>
</evidence>
<evidence type="ECO:0000256" key="5">
    <source>
        <dbReference type="ARBA" id="ARBA00023163"/>
    </source>
</evidence>
<evidence type="ECO:0000313" key="10">
    <source>
        <dbReference type="Proteomes" id="UP000199469"/>
    </source>
</evidence>
<dbReference type="InterPro" id="IPR027417">
    <property type="entry name" value="P-loop_NTPase"/>
</dbReference>
<dbReference type="GO" id="GO:0006355">
    <property type="term" value="P:regulation of DNA-templated transcription"/>
    <property type="evidence" value="ECO:0007669"/>
    <property type="project" value="InterPro"/>
</dbReference>
<dbReference type="OrthoDB" id="9782110at2"/>
<organism evidence="9 10">
    <name type="scientific">Chryseobacterium wanjuense</name>
    <dbReference type="NCBI Taxonomy" id="356305"/>
    <lineage>
        <taxon>Bacteria</taxon>
        <taxon>Pseudomonadati</taxon>
        <taxon>Bacteroidota</taxon>
        <taxon>Flavobacteriia</taxon>
        <taxon>Flavobacteriales</taxon>
        <taxon>Weeksellaceae</taxon>
        <taxon>Chryseobacterium group</taxon>
        <taxon>Chryseobacterium</taxon>
    </lineage>
</organism>
<proteinExistence type="predicted"/>
<feature type="domain" description="Sigma-54 factor interaction" evidence="7">
    <location>
        <begin position="336"/>
        <end position="565"/>
    </location>
</feature>
<dbReference type="EMBL" id="FOIU01000001">
    <property type="protein sequence ID" value="SEW33468.1"/>
    <property type="molecule type" value="Genomic_DNA"/>
</dbReference>
<dbReference type="InterPro" id="IPR025944">
    <property type="entry name" value="Sigma_54_int_dom_CS"/>
</dbReference>
<dbReference type="InterPro" id="IPR029016">
    <property type="entry name" value="GAF-like_dom_sf"/>
</dbReference>
<feature type="domain" description="Response regulatory" evidence="8">
    <location>
        <begin position="4"/>
        <end position="118"/>
    </location>
</feature>
<dbReference type="RefSeq" id="WP_062671482.1">
    <property type="nucleotide sequence ID" value="NZ_FOIU01000001.1"/>
</dbReference>
<dbReference type="PROSITE" id="PS00676">
    <property type="entry name" value="SIGMA54_INTERACT_2"/>
    <property type="match status" value="1"/>
</dbReference>
<feature type="modified residue" description="4-aspartylphosphate" evidence="6">
    <location>
        <position position="54"/>
    </location>
</feature>
<dbReference type="InterPro" id="IPR003593">
    <property type="entry name" value="AAA+_ATPase"/>
</dbReference>
<dbReference type="AlphaFoldDB" id="A0A1I0R1H1"/>